<dbReference type="SUPFAM" id="SSF50249">
    <property type="entry name" value="Nucleic acid-binding proteins"/>
    <property type="match status" value="1"/>
</dbReference>
<gene>
    <name evidence="6" type="ORF">M2280_005188</name>
</gene>
<keyword evidence="3 6" id="KW-0436">Ligase</keyword>
<dbReference type="PROSITE" id="PS00697">
    <property type="entry name" value="DNA_LIGASE_A1"/>
    <property type="match status" value="1"/>
</dbReference>
<dbReference type="EC" id="6.5.1.1" evidence="2"/>
<protein>
    <recommendedName>
        <fullName evidence="2">DNA ligase (ATP)</fullName>
        <ecNumber evidence="2">6.5.1.1</ecNumber>
    </recommendedName>
</protein>
<dbReference type="Gene3D" id="3.30.470.30">
    <property type="entry name" value="DNA ligase/mRNA capping enzyme"/>
    <property type="match status" value="1"/>
</dbReference>
<evidence type="ECO:0000313" key="6">
    <source>
        <dbReference type="EMBL" id="MDH6283937.1"/>
    </source>
</evidence>
<evidence type="ECO:0000256" key="4">
    <source>
        <dbReference type="ARBA" id="ARBA00034003"/>
    </source>
</evidence>
<dbReference type="InterPro" id="IPR012340">
    <property type="entry name" value="NA-bd_OB-fold"/>
</dbReference>
<dbReference type="CDD" id="cd07971">
    <property type="entry name" value="OBF_DNA_ligase_LigD"/>
    <property type="match status" value="1"/>
</dbReference>
<proteinExistence type="inferred from homology"/>
<dbReference type="SUPFAM" id="SSF56091">
    <property type="entry name" value="DNA ligase/mRNA capping enzyme, catalytic domain"/>
    <property type="match status" value="1"/>
</dbReference>
<dbReference type="Proteomes" id="UP001160334">
    <property type="component" value="Unassembled WGS sequence"/>
</dbReference>
<comment type="catalytic activity">
    <reaction evidence="4">
        <text>ATP + (deoxyribonucleotide)n-3'-hydroxyl + 5'-phospho-(deoxyribonucleotide)m = (deoxyribonucleotide)n+m + AMP + diphosphate.</text>
        <dbReference type="EC" id="6.5.1.1"/>
    </reaction>
</comment>
<evidence type="ECO:0000313" key="7">
    <source>
        <dbReference type="Proteomes" id="UP001160334"/>
    </source>
</evidence>
<evidence type="ECO:0000256" key="2">
    <source>
        <dbReference type="ARBA" id="ARBA00012727"/>
    </source>
</evidence>
<dbReference type="RefSeq" id="WP_280763190.1">
    <property type="nucleotide sequence ID" value="NZ_JARXVC010000017.1"/>
</dbReference>
<comment type="caution">
    <text evidence="6">The sequence shown here is derived from an EMBL/GenBank/DDBJ whole genome shotgun (WGS) entry which is preliminary data.</text>
</comment>
<feature type="domain" description="ATP-dependent DNA ligase family profile" evidence="5">
    <location>
        <begin position="106"/>
        <end position="230"/>
    </location>
</feature>
<dbReference type="PANTHER" id="PTHR45674:SF4">
    <property type="entry name" value="DNA LIGASE 1"/>
    <property type="match status" value="1"/>
</dbReference>
<evidence type="ECO:0000259" key="5">
    <source>
        <dbReference type="PROSITE" id="PS50160"/>
    </source>
</evidence>
<dbReference type="InterPro" id="IPR016059">
    <property type="entry name" value="DNA_ligase_ATP-dep_CS"/>
</dbReference>
<sequence>MSPRGAPPSPMLATLGELPEGERFAWELKWDGQRAIAQVHAGSVRIFSRTNNDISSSYPELLDPVINALGGRDGILDGEIVALGADGRPSFGRLQRRMHVHRPTSVIRSQIPATYYVFDILALDGESTTGLPYLERRGLLTALEASGQRVQVPPYWTGVDGERILELAREHHLEGVVAKRVDSIYQPGRRSRSWIKVPIRKSCEAIILGWVRGSGTASDGVGSLLLGVYNDDRVLVHIGAVGTGFTSTARRALRDLLGRLERSTSPLPPGQRARALRGVHWVEPLVVAEIEYRKYTGGSLRHPSWKGLRSDVKPSEVDLPGRH</sequence>
<dbReference type="PANTHER" id="PTHR45674">
    <property type="entry name" value="DNA LIGASE 1/3 FAMILY MEMBER"/>
    <property type="match status" value="1"/>
</dbReference>
<dbReference type="NCBIfam" id="TIGR02779">
    <property type="entry name" value="NHEJ_ligase_lig"/>
    <property type="match status" value="1"/>
</dbReference>
<dbReference type="PROSITE" id="PS50160">
    <property type="entry name" value="DNA_LIGASE_A3"/>
    <property type="match status" value="1"/>
</dbReference>
<keyword evidence="7" id="KW-1185">Reference proteome</keyword>
<dbReference type="Pfam" id="PF01068">
    <property type="entry name" value="DNA_ligase_A_M"/>
    <property type="match status" value="1"/>
</dbReference>
<dbReference type="GO" id="GO:0003910">
    <property type="term" value="F:DNA ligase (ATP) activity"/>
    <property type="evidence" value="ECO:0007669"/>
    <property type="project" value="UniProtKB-EC"/>
</dbReference>
<accession>A0ABT6MHZ6</accession>
<name>A0ABT6MHZ6_9NOCA</name>
<dbReference type="Pfam" id="PF04679">
    <property type="entry name" value="DNA_ligase_A_C"/>
    <property type="match status" value="1"/>
</dbReference>
<reference evidence="6 7" key="1">
    <citation type="submission" date="2023-04" db="EMBL/GenBank/DDBJ databases">
        <title>Forest soil microbial communities from Buena Vista Peninsula, Colon Province, Panama.</title>
        <authorList>
            <person name="Bouskill N."/>
        </authorList>
    </citation>
    <scope>NUCLEOTIDE SEQUENCE [LARGE SCALE GENOMIC DNA]</scope>
    <source>
        <strain evidence="6 7">CFH S0262</strain>
    </source>
</reference>
<dbReference type="InterPro" id="IPR050191">
    <property type="entry name" value="ATP-dep_DNA_ligase"/>
</dbReference>
<dbReference type="InterPro" id="IPR014146">
    <property type="entry name" value="LigD_ligase_dom"/>
</dbReference>
<dbReference type="Gene3D" id="3.30.1490.70">
    <property type="match status" value="1"/>
</dbReference>
<dbReference type="EMBL" id="JARXVC010000017">
    <property type="protein sequence ID" value="MDH6283937.1"/>
    <property type="molecule type" value="Genomic_DNA"/>
</dbReference>
<evidence type="ECO:0000256" key="3">
    <source>
        <dbReference type="ARBA" id="ARBA00022598"/>
    </source>
</evidence>
<dbReference type="CDD" id="cd07906">
    <property type="entry name" value="Adenylation_DNA_ligase_LigD_LigC"/>
    <property type="match status" value="1"/>
</dbReference>
<dbReference type="Gene3D" id="2.40.50.140">
    <property type="entry name" value="Nucleic acid-binding proteins"/>
    <property type="match status" value="1"/>
</dbReference>
<evidence type="ECO:0000256" key="1">
    <source>
        <dbReference type="ARBA" id="ARBA00007572"/>
    </source>
</evidence>
<comment type="similarity">
    <text evidence="1">Belongs to the ATP-dependent DNA ligase family.</text>
</comment>
<organism evidence="6 7">
    <name type="scientific">Prescottella agglutinans</name>
    <dbReference type="NCBI Taxonomy" id="1644129"/>
    <lineage>
        <taxon>Bacteria</taxon>
        <taxon>Bacillati</taxon>
        <taxon>Actinomycetota</taxon>
        <taxon>Actinomycetes</taxon>
        <taxon>Mycobacteriales</taxon>
        <taxon>Nocardiaceae</taxon>
        <taxon>Prescottella</taxon>
    </lineage>
</organism>
<dbReference type="InterPro" id="IPR012309">
    <property type="entry name" value="DNA_ligase_ATP-dep_C"/>
</dbReference>
<dbReference type="InterPro" id="IPR012310">
    <property type="entry name" value="DNA_ligase_ATP-dep_cent"/>
</dbReference>